<organism evidence="1">
    <name type="scientific">Siphoviridae sp. ctZHD14</name>
    <dbReference type="NCBI Taxonomy" id="2827891"/>
    <lineage>
        <taxon>Viruses</taxon>
        <taxon>Duplodnaviria</taxon>
        <taxon>Heunggongvirae</taxon>
        <taxon>Uroviricota</taxon>
        <taxon>Caudoviricetes</taxon>
    </lineage>
</organism>
<proteinExistence type="predicted"/>
<evidence type="ECO:0000313" key="1">
    <source>
        <dbReference type="EMBL" id="DAF55308.1"/>
    </source>
</evidence>
<dbReference type="EMBL" id="BK032687">
    <property type="protein sequence ID" value="DAF55308.1"/>
    <property type="molecule type" value="Genomic_DNA"/>
</dbReference>
<reference evidence="1" key="1">
    <citation type="journal article" date="2021" name="Proc. Natl. Acad. Sci. U.S.A.">
        <title>A Catalog of Tens of Thousands of Viruses from Human Metagenomes Reveals Hidden Associations with Chronic Diseases.</title>
        <authorList>
            <person name="Tisza M.J."/>
            <person name="Buck C.B."/>
        </authorList>
    </citation>
    <scope>NUCLEOTIDE SEQUENCE</scope>
    <source>
        <strain evidence="1">CtZHD14</strain>
    </source>
</reference>
<name>A0A8S5SW41_9CAUD</name>
<accession>A0A8S5SW41</accession>
<sequence length="29" mass="3738">MRDWFKVTSKFIMIQKLVRIQFHRHISYK</sequence>
<protein>
    <submittedName>
        <fullName evidence="1">Uncharacterized protein</fullName>
    </submittedName>
</protein>